<dbReference type="Proteomes" id="UP000198767">
    <property type="component" value="Unassembled WGS sequence"/>
</dbReference>
<keyword evidence="2" id="KW-1185">Reference proteome</keyword>
<evidence type="ECO:0000313" key="2">
    <source>
        <dbReference type="Proteomes" id="UP000198767"/>
    </source>
</evidence>
<proteinExistence type="predicted"/>
<protein>
    <submittedName>
        <fullName evidence="1">Uncharacterized protein</fullName>
    </submittedName>
</protein>
<dbReference type="OrthoDB" id="7855643at2"/>
<gene>
    <name evidence="1" type="ORF">SAMN04488118_11754</name>
</gene>
<dbReference type="EMBL" id="FMWG01000017">
    <property type="protein sequence ID" value="SCZ73539.1"/>
    <property type="molecule type" value="Genomic_DNA"/>
</dbReference>
<sequence length="119" mass="13473">MRLALVFLVIATVEASAHESCIEPYRPDAEFLADAGYDAQEMREEFRIYFSEVEDYLNCLNNSAARIRPEATAAAQDYNRVLGKHPVESRQPVEQEPVSQLELSDSGTLFLDYNAGWLK</sequence>
<reference evidence="1 2" key="1">
    <citation type="submission" date="2016-10" db="EMBL/GenBank/DDBJ databases">
        <authorList>
            <person name="de Groot N.N."/>
        </authorList>
    </citation>
    <scope>NUCLEOTIDE SEQUENCE [LARGE SCALE GENOMIC DNA]</scope>
    <source>
        <strain evidence="1 2">U95</strain>
    </source>
</reference>
<evidence type="ECO:0000313" key="1">
    <source>
        <dbReference type="EMBL" id="SCZ73539.1"/>
    </source>
</evidence>
<organism evidence="1 2">
    <name type="scientific">Epibacterium ulvae</name>
    <dbReference type="NCBI Taxonomy" id="1156985"/>
    <lineage>
        <taxon>Bacteria</taxon>
        <taxon>Pseudomonadati</taxon>
        <taxon>Pseudomonadota</taxon>
        <taxon>Alphaproteobacteria</taxon>
        <taxon>Rhodobacterales</taxon>
        <taxon>Roseobacteraceae</taxon>
        <taxon>Epibacterium</taxon>
    </lineage>
</organism>
<dbReference type="RefSeq" id="WP_090221108.1">
    <property type="nucleotide sequence ID" value="NZ_FMWG01000017.1"/>
</dbReference>
<name>A0A1G5RJW6_9RHOB</name>
<accession>A0A1G5RJW6</accession>
<dbReference type="STRING" id="1156985.SAMN04488118_11754"/>
<dbReference type="AlphaFoldDB" id="A0A1G5RJW6"/>